<feature type="compositionally biased region" description="Basic and acidic residues" evidence="1">
    <location>
        <begin position="870"/>
        <end position="885"/>
    </location>
</feature>
<feature type="compositionally biased region" description="Low complexity" evidence="1">
    <location>
        <begin position="906"/>
        <end position="924"/>
    </location>
</feature>
<evidence type="ECO:0000313" key="3">
    <source>
        <dbReference type="RefSeq" id="XP_033352550.1"/>
    </source>
</evidence>
<feature type="compositionally biased region" description="Acidic residues" evidence="1">
    <location>
        <begin position="1434"/>
        <end position="1444"/>
    </location>
</feature>
<dbReference type="Proteomes" id="UP000504631">
    <property type="component" value="Unplaced"/>
</dbReference>
<feature type="compositionally biased region" description="Polar residues" evidence="1">
    <location>
        <begin position="890"/>
        <end position="905"/>
    </location>
</feature>
<feature type="compositionally biased region" description="Polar residues" evidence="1">
    <location>
        <begin position="1508"/>
        <end position="1520"/>
    </location>
</feature>
<reference evidence="3" key="1">
    <citation type="submission" date="2025-08" db="UniProtKB">
        <authorList>
            <consortium name="RefSeq"/>
        </authorList>
    </citation>
    <scope>IDENTIFICATION</scope>
    <source>
        <tissue evidence="3">Muscle</tissue>
    </source>
</reference>
<feature type="region of interest" description="Disordered" evidence="1">
    <location>
        <begin position="976"/>
        <end position="1274"/>
    </location>
</feature>
<feature type="region of interest" description="Disordered" evidence="1">
    <location>
        <begin position="1"/>
        <end position="178"/>
    </location>
</feature>
<feature type="region of interest" description="Disordered" evidence="1">
    <location>
        <begin position="1496"/>
        <end position="1601"/>
    </location>
</feature>
<feature type="compositionally biased region" description="Basic and acidic residues" evidence="1">
    <location>
        <begin position="757"/>
        <end position="776"/>
    </location>
</feature>
<feature type="compositionally biased region" description="Polar residues" evidence="1">
    <location>
        <begin position="164"/>
        <end position="178"/>
    </location>
</feature>
<feature type="compositionally biased region" description="Basic and acidic residues" evidence="1">
    <location>
        <begin position="1103"/>
        <end position="1121"/>
    </location>
</feature>
<accession>A0A6J3KI01</accession>
<feature type="compositionally biased region" description="Basic and acidic residues" evidence="1">
    <location>
        <begin position="1187"/>
        <end position="1222"/>
    </location>
</feature>
<evidence type="ECO:0000313" key="2">
    <source>
        <dbReference type="Proteomes" id="UP000504631"/>
    </source>
</evidence>
<protein>
    <submittedName>
        <fullName evidence="3">Uncharacterized protein PF13_0277-like isoform X1</fullName>
    </submittedName>
</protein>
<gene>
    <name evidence="3" type="primary">LOC117235023</name>
</gene>
<feature type="compositionally biased region" description="Basic and acidic residues" evidence="1">
    <location>
        <begin position="1766"/>
        <end position="1779"/>
    </location>
</feature>
<keyword evidence="2" id="KW-1185">Reference proteome</keyword>
<feature type="compositionally biased region" description="Low complexity" evidence="1">
    <location>
        <begin position="116"/>
        <end position="125"/>
    </location>
</feature>
<feature type="region of interest" description="Disordered" evidence="1">
    <location>
        <begin position="829"/>
        <end position="964"/>
    </location>
</feature>
<feature type="region of interest" description="Disordered" evidence="1">
    <location>
        <begin position="1424"/>
        <end position="1460"/>
    </location>
</feature>
<feature type="compositionally biased region" description="Basic and acidic residues" evidence="1">
    <location>
        <begin position="1020"/>
        <end position="1029"/>
    </location>
</feature>
<organism evidence="2 3">
    <name type="scientific">Bombus vosnesenskii</name>
    <dbReference type="NCBI Taxonomy" id="207650"/>
    <lineage>
        <taxon>Eukaryota</taxon>
        <taxon>Metazoa</taxon>
        <taxon>Ecdysozoa</taxon>
        <taxon>Arthropoda</taxon>
        <taxon>Hexapoda</taxon>
        <taxon>Insecta</taxon>
        <taxon>Pterygota</taxon>
        <taxon>Neoptera</taxon>
        <taxon>Endopterygota</taxon>
        <taxon>Hymenoptera</taxon>
        <taxon>Apocrita</taxon>
        <taxon>Aculeata</taxon>
        <taxon>Apoidea</taxon>
        <taxon>Anthophila</taxon>
        <taxon>Apidae</taxon>
        <taxon>Bombus</taxon>
        <taxon>Pyrobombus</taxon>
    </lineage>
</organism>
<feature type="compositionally biased region" description="Polar residues" evidence="1">
    <location>
        <begin position="1039"/>
        <end position="1059"/>
    </location>
</feature>
<feature type="compositionally biased region" description="Polar residues" evidence="1">
    <location>
        <begin position="743"/>
        <end position="754"/>
    </location>
</feature>
<feature type="compositionally biased region" description="Polar residues" evidence="1">
    <location>
        <begin position="223"/>
        <end position="249"/>
    </location>
</feature>
<sequence length="1920" mass="217052">MSRLIKESDEEIDVKPGRKTRANIEVISADSPLRRSSRIKPNVKQNESSPESPLSDSSIVSTTQTSRITRQRASAMDNSAINETRRTLRSRISSISSDVNEIPESDVGTPTKKARNNTSNDSNKTNTRKSKRFTRAGSEAKSPQPASRLVKRNVRASSVGPEANTPNKQQYSELVNTPIKTRRRTSVLMSEPVVEEKGEYMKYPVVTLDRTLPDLIEIRESGAENSPKTSSKNESLPTLKNKLNTSRNSINEKHSEDDVKGPHNDPPENVSSNKFEDIEKDVFTDKKISDKNILESSKTLPVDNTNEAESLIDNESKILPQNKDENTFIEDLNNPMEKHDGHNNKENLTTNIVTDLQDIKNAISNTQQSPKHVSINNLNANVSTEEKCKYPCVETSVSPKRRHSKQSLEMANENVSMKEVNAGVISNLPTEGLDISMNEEDNSNNMQNLVVGTKTESVIGSSYSESLDKNGPTQVVFTNASSNDNVESMELAEDINTVDDNKSTEIGIELNVESKKAYVHASNANVSIEIDVSNTKENINENEESEQNDINQCITDDQYDTKSKSDNLNTSENVHENDDISCIKLILSPKLSNIDSSNLVDVKSVSDTQHLTISKHEDVPCLKNISETNNLSPNTSNLLKSSDAHMSIEDSTLINMNEANVTNVIKSSDSSIVTETAAEFVEEAPERGEQSKKVSVLDDSTDPLKLKKQYQNKLESNEKHTNTIQVTSEECQENIKADDNDSDTSVSHTFQDISASEWKEKNNDMDKNSIHSKTTENESEAECDLVLVDREAWLAAENLKTNKEKISFDYDSDDTVILKVHSDSMKAKNENNLMDISQDECKLNDSKDKSPKGKKRKNTKQNENNDEEENRNAVEDTKNITKDVEISINVGENTSTTKDSNKYSTSNSNMSLRKSLKNNSLSESYETIEGEENVSLNKSKLSEDVPKGRKSLNKSVQGANRLEESNAAETVNKLKSLNKSNCNENTVTSAKKNGTNQSLNTSKEKMKPQQLDENSEESDYDLKKVREKQNSATKKKLNRNFSTIANMGSDSNETQNSDDSQNKLEIPKFLFCGTSDSNNDNDNESNSTIDSDVQKEYNFYGKDVAKFSDDDVPGDECRASETESSDPDDNGSDLADFVVDDDEIEDEEEDESEENKDESIENDKLQNEEQTKEDQRDDEEEIGQETIQKEQHENDKENIAEKNVSKETDASNEEKNTSRKSGDLSMSQTIRSDKKKKKNLKTDRSQIKENEKGDNYPDLSFETKRKKQKRNSTEFTVKSVEQSLNDSQLIFDTKVLKLRKSMECSTPKISISKQEKLNVKTCGAEENDSLDEENDKDLTLKEEQNVKKLRSIKNNETLMHRSLPSELTDLTTKTNLSRPMSSKVPELNKSTIVLGNETPTTKYLRQMKLNESAPILNANFKKLTNTSNSNEQNDQGEEENENNDEQSTKAAPSPNDSLKKKLLKVAENILESDRQKKRKKRKQPIVEKVTKSTLSETDFPENNDSKLLKTTKQFVPTSNFDNNDETEKENKKKRKKKKKRNNTDVQMQEESDEQVTEIKSESQDEKIHNEIKKKKKKEKKVRDVQDVQDSTNEKTKMIKKKKKKVSVVLSGDDIPNEQLLKNKQKLLAKDTVLQEKKALLEKLPKKKRELLSEDDALQYEEVPPKKVPKKKQKLSSDVSDQEENTSVQKSSKKKQKQLLEGVKTDNIKYTVASNKTQQFYNAVSDSDEGPEMITFSKARDEALKDLKRTADNIKANKEARKKKQREHNEKMQKQKEIKIKQSKSKNQVTEFSKTDIQEKGIKKLPDYVVKNLSDVPLKSSKKRKLSEEKSSLSPMCSFKPKKMKNMYIEDDITLPSCAGNTTEFSVVDIETIKKKKKAPIAGLFREKMLARNPRQHISAYLTYLQKQKSSDKGKFYDKPY</sequence>
<evidence type="ECO:0000256" key="1">
    <source>
        <dbReference type="SAM" id="MobiDB-lite"/>
    </source>
</evidence>
<name>A0A6J3KI01_9HYME</name>
<feature type="compositionally biased region" description="Basic and acidic residues" evidence="1">
    <location>
        <begin position="1157"/>
        <end position="1175"/>
    </location>
</feature>
<dbReference type="GeneID" id="117235023"/>
<feature type="region of interest" description="Disordered" evidence="1">
    <location>
        <begin position="220"/>
        <end position="277"/>
    </location>
</feature>
<feature type="region of interest" description="Disordered" evidence="1">
    <location>
        <begin position="736"/>
        <end position="781"/>
    </location>
</feature>
<dbReference type="RefSeq" id="XP_033352550.1">
    <property type="nucleotide sequence ID" value="XM_033496659.1"/>
</dbReference>
<feature type="compositionally biased region" description="Basic residues" evidence="1">
    <location>
        <begin position="1531"/>
        <end position="1540"/>
    </location>
</feature>
<feature type="region of interest" description="Disordered" evidence="1">
    <location>
        <begin position="1753"/>
        <end position="1794"/>
    </location>
</feature>
<proteinExistence type="predicted"/>
<dbReference type="KEGG" id="bvk:117235023"/>
<feature type="compositionally biased region" description="Basic and acidic residues" evidence="1">
    <location>
        <begin position="1580"/>
        <end position="1596"/>
    </location>
</feature>
<feature type="compositionally biased region" description="Polar residues" evidence="1">
    <location>
        <begin position="982"/>
        <end position="1001"/>
    </location>
</feature>
<feature type="compositionally biased region" description="Low complexity" evidence="1">
    <location>
        <begin position="47"/>
        <end position="72"/>
    </location>
</feature>
<feature type="compositionally biased region" description="Acidic residues" evidence="1">
    <location>
        <begin position="1138"/>
        <end position="1156"/>
    </location>
</feature>
<feature type="compositionally biased region" description="Basic and acidic residues" evidence="1">
    <location>
        <begin position="1240"/>
        <end position="1255"/>
    </location>
</feature>
<feature type="region of interest" description="Disordered" evidence="1">
    <location>
        <begin position="1643"/>
        <end position="1706"/>
    </location>
</feature>
<feature type="compositionally biased region" description="Basic and acidic residues" evidence="1">
    <location>
        <begin position="250"/>
        <end position="266"/>
    </location>
</feature>
<feature type="compositionally biased region" description="Low complexity" evidence="1">
    <location>
        <begin position="1075"/>
        <end position="1091"/>
    </location>
</feature>
<feature type="compositionally biased region" description="Basic and acidic residues" evidence="1">
    <location>
        <begin position="1556"/>
        <end position="1570"/>
    </location>
</feature>
<feature type="compositionally biased region" description="Basic and acidic residues" evidence="1">
    <location>
        <begin position="839"/>
        <end position="851"/>
    </location>
</feature>